<evidence type="ECO:0000313" key="2">
    <source>
        <dbReference type="Proteomes" id="UP001461960"/>
    </source>
</evidence>
<dbReference type="EMBL" id="JBDGHN010000005">
    <property type="protein sequence ID" value="MEN2751934.1"/>
    <property type="molecule type" value="Genomic_DNA"/>
</dbReference>
<evidence type="ECO:0000313" key="1">
    <source>
        <dbReference type="EMBL" id="MEN2751934.1"/>
    </source>
</evidence>
<name>A0ABU9XAK4_9GAMM</name>
<gene>
    <name evidence="1" type="ORF">AAIR29_09855</name>
</gene>
<dbReference type="RefSeq" id="WP_299218497.1">
    <property type="nucleotide sequence ID" value="NZ_JBDGHN010000005.1"/>
</dbReference>
<protein>
    <submittedName>
        <fullName evidence="1">Uncharacterized protein</fullName>
    </submittedName>
</protein>
<organism evidence="1 2">
    <name type="scientific">Psychrobacter saeujeotis</name>
    <dbReference type="NCBI Taxonomy" id="3143436"/>
    <lineage>
        <taxon>Bacteria</taxon>
        <taxon>Pseudomonadati</taxon>
        <taxon>Pseudomonadota</taxon>
        <taxon>Gammaproteobacteria</taxon>
        <taxon>Moraxellales</taxon>
        <taxon>Moraxellaceae</taxon>
        <taxon>Psychrobacter</taxon>
    </lineage>
</organism>
<sequence>MSNSKDIIVKLRLLVKPPINIENFFYKVTYTKFGYQNEDGSHISPKTINHALTKFTANPSANKNGLVAIDSEAIVLLQHNNNIKKIFFPDTKNGSAWFQIENRSNGKVVRKNKYPQWSYRHKREISEYKWNTTSSKNSTTPNTKKEQQIKQKCPHTVDGAIEVAKYIVDEIKKNVKSDTTKSIYHLLERWKTPNGLILLEEVTQLSYTPLH</sequence>
<accession>A0ABU9XAK4</accession>
<proteinExistence type="predicted"/>
<keyword evidence="2" id="KW-1185">Reference proteome</keyword>
<dbReference type="Proteomes" id="UP001461960">
    <property type="component" value="Unassembled WGS sequence"/>
</dbReference>
<reference evidence="1 2" key="1">
    <citation type="submission" date="2024-05" db="EMBL/GenBank/DDBJ databases">
        <authorList>
            <person name="Kim H.-Y."/>
            <person name="Kim E."/>
            <person name="Cai Y."/>
            <person name="Yang S.-M."/>
            <person name="Lee W."/>
        </authorList>
    </citation>
    <scope>NUCLEOTIDE SEQUENCE [LARGE SCALE GENOMIC DNA]</scope>
    <source>
        <strain evidence="1 2">FBL11</strain>
    </source>
</reference>
<comment type="caution">
    <text evidence="1">The sequence shown here is derived from an EMBL/GenBank/DDBJ whole genome shotgun (WGS) entry which is preliminary data.</text>
</comment>